<dbReference type="NCBIfam" id="TIGR00628">
    <property type="entry name" value="ung"/>
    <property type="match status" value="1"/>
</dbReference>
<evidence type="ECO:0000256" key="8">
    <source>
        <dbReference type="ARBA" id="ARBA00023204"/>
    </source>
</evidence>
<dbReference type="FunFam" id="3.40.470.10:FF:000001">
    <property type="entry name" value="Uracil-DNA glycosylase"/>
    <property type="match status" value="1"/>
</dbReference>
<comment type="similarity">
    <text evidence="3 9 11">Belongs to the uracil-DNA glycosylase (UDG) superfamily. UNG family.</text>
</comment>
<dbReference type="EMBL" id="JADKFW010000005">
    <property type="protein sequence ID" value="MBK9717684.1"/>
    <property type="molecule type" value="Genomic_DNA"/>
</dbReference>
<comment type="caution">
    <text evidence="13">The sequence shown here is derived from an EMBL/GenBank/DDBJ whole genome shotgun (WGS) entry which is preliminary data.</text>
</comment>
<keyword evidence="7 9" id="KW-0378">Hydrolase</keyword>
<dbReference type="GO" id="GO:0097510">
    <property type="term" value="P:base-excision repair, AP site formation via deaminated base removal"/>
    <property type="evidence" value="ECO:0007669"/>
    <property type="project" value="TreeGrafter"/>
</dbReference>
<dbReference type="Pfam" id="PF03167">
    <property type="entry name" value="UDG"/>
    <property type="match status" value="1"/>
</dbReference>
<gene>
    <name evidence="9 13" type="primary">ung</name>
    <name evidence="13" type="ORF">IPO85_09255</name>
</gene>
<dbReference type="PANTHER" id="PTHR11264:SF0">
    <property type="entry name" value="URACIL-DNA GLYCOSYLASE"/>
    <property type="match status" value="1"/>
</dbReference>
<dbReference type="InterPro" id="IPR005122">
    <property type="entry name" value="Uracil-DNA_glycosylase-like"/>
</dbReference>
<dbReference type="NCBIfam" id="NF003588">
    <property type="entry name" value="PRK05254.1-1"/>
    <property type="match status" value="1"/>
</dbReference>
<dbReference type="Proteomes" id="UP000808349">
    <property type="component" value="Unassembled WGS sequence"/>
</dbReference>
<proteinExistence type="inferred from homology"/>
<dbReference type="InterPro" id="IPR002043">
    <property type="entry name" value="UDG_fam1"/>
</dbReference>
<protein>
    <recommendedName>
        <fullName evidence="5 9">Uracil-DNA glycosylase</fullName>
        <shortName evidence="9">UDG</shortName>
        <ecNumber evidence="4 9">3.2.2.27</ecNumber>
    </recommendedName>
</protein>
<dbReference type="InterPro" id="IPR018085">
    <property type="entry name" value="Ura-DNA_Glyclase_AS"/>
</dbReference>
<dbReference type="InterPro" id="IPR036895">
    <property type="entry name" value="Uracil-DNA_glycosylase-like_sf"/>
</dbReference>
<evidence type="ECO:0000256" key="7">
    <source>
        <dbReference type="ARBA" id="ARBA00022801"/>
    </source>
</evidence>
<dbReference type="SMART" id="SM00987">
    <property type="entry name" value="UreE_C"/>
    <property type="match status" value="1"/>
</dbReference>
<dbReference type="EC" id="3.2.2.27" evidence="4 9"/>
<dbReference type="PROSITE" id="PS00130">
    <property type="entry name" value="U_DNA_GLYCOSYLASE"/>
    <property type="match status" value="1"/>
</dbReference>
<evidence type="ECO:0000259" key="12">
    <source>
        <dbReference type="SMART" id="SM00986"/>
    </source>
</evidence>
<dbReference type="NCBIfam" id="NF003589">
    <property type="entry name" value="PRK05254.1-2"/>
    <property type="match status" value="1"/>
</dbReference>
<dbReference type="PANTHER" id="PTHR11264">
    <property type="entry name" value="URACIL-DNA GLYCOSYLASE"/>
    <property type="match status" value="1"/>
</dbReference>
<evidence type="ECO:0000256" key="1">
    <source>
        <dbReference type="ARBA" id="ARBA00001400"/>
    </source>
</evidence>
<dbReference type="Gene3D" id="3.40.470.10">
    <property type="entry name" value="Uracil-DNA glycosylase-like domain"/>
    <property type="match status" value="1"/>
</dbReference>
<organism evidence="13 14">
    <name type="scientific">Candidatus Defluviibacterium haderslevense</name>
    <dbReference type="NCBI Taxonomy" id="2981993"/>
    <lineage>
        <taxon>Bacteria</taxon>
        <taxon>Pseudomonadati</taxon>
        <taxon>Bacteroidota</taxon>
        <taxon>Saprospiria</taxon>
        <taxon>Saprospirales</taxon>
        <taxon>Saprospiraceae</taxon>
        <taxon>Candidatus Defluviibacterium</taxon>
    </lineage>
</organism>
<evidence type="ECO:0000313" key="14">
    <source>
        <dbReference type="Proteomes" id="UP000808349"/>
    </source>
</evidence>
<evidence type="ECO:0000256" key="4">
    <source>
        <dbReference type="ARBA" id="ARBA00012030"/>
    </source>
</evidence>
<dbReference type="CDD" id="cd10027">
    <property type="entry name" value="UDG-F1-like"/>
    <property type="match status" value="1"/>
</dbReference>
<keyword evidence="8 9" id="KW-0234">DNA repair</keyword>
<evidence type="ECO:0000313" key="13">
    <source>
        <dbReference type="EMBL" id="MBK9717684.1"/>
    </source>
</evidence>
<keyword evidence="6 9" id="KW-0227">DNA damage</keyword>
<dbReference type="GO" id="GO:0005737">
    <property type="term" value="C:cytoplasm"/>
    <property type="evidence" value="ECO:0007669"/>
    <property type="project" value="UniProtKB-SubCell"/>
</dbReference>
<reference evidence="13 14" key="1">
    <citation type="submission" date="2020-10" db="EMBL/GenBank/DDBJ databases">
        <title>Connecting structure to function with the recovery of over 1000 high-quality activated sludge metagenome-assembled genomes encoding full-length rRNA genes using long-read sequencing.</title>
        <authorList>
            <person name="Singleton C.M."/>
            <person name="Petriglieri F."/>
            <person name="Kristensen J.M."/>
            <person name="Kirkegaard R.H."/>
            <person name="Michaelsen T.Y."/>
            <person name="Andersen M.H."/>
            <person name="Karst S.M."/>
            <person name="Dueholm M.S."/>
            <person name="Nielsen P.H."/>
            <person name="Albertsen M."/>
        </authorList>
    </citation>
    <scope>NUCLEOTIDE SEQUENCE [LARGE SCALE GENOMIC DNA]</scope>
    <source>
        <strain evidence="13">Ribe_18-Q3-R11-54_BAT3C.373</strain>
    </source>
</reference>
<dbReference type="SUPFAM" id="SSF52141">
    <property type="entry name" value="Uracil-DNA glycosylase-like"/>
    <property type="match status" value="1"/>
</dbReference>
<dbReference type="AlphaFoldDB" id="A0A9D7XD95"/>
<comment type="function">
    <text evidence="2 9 11">Excises uracil residues from the DNA which can arise as a result of misincorporation of dUMP residues by DNA polymerase or due to deamination of cytosine.</text>
</comment>
<accession>A0A9D7XD95</accession>
<name>A0A9D7XD95_9BACT</name>
<evidence type="ECO:0000256" key="9">
    <source>
        <dbReference type="HAMAP-Rule" id="MF_00148"/>
    </source>
</evidence>
<comment type="subcellular location">
    <subcellularLocation>
        <location evidence="9">Cytoplasm</location>
    </subcellularLocation>
</comment>
<feature type="domain" description="Uracil-DNA glycosylase-like" evidence="12">
    <location>
        <begin position="51"/>
        <end position="210"/>
    </location>
</feature>
<comment type="catalytic activity">
    <reaction evidence="1 9 11">
        <text>Hydrolyzes single-stranded DNA or mismatched double-stranded DNA and polynucleotides, releasing free uracil.</text>
        <dbReference type="EC" id="3.2.2.27"/>
    </reaction>
</comment>
<dbReference type="NCBIfam" id="NF003592">
    <property type="entry name" value="PRK05254.1-5"/>
    <property type="match status" value="1"/>
</dbReference>
<evidence type="ECO:0000256" key="5">
    <source>
        <dbReference type="ARBA" id="ARBA00018429"/>
    </source>
</evidence>
<evidence type="ECO:0000256" key="6">
    <source>
        <dbReference type="ARBA" id="ARBA00022763"/>
    </source>
</evidence>
<dbReference type="HAMAP" id="MF_00148">
    <property type="entry name" value="UDG"/>
    <property type="match status" value="1"/>
</dbReference>
<sequence>MKLHIDSKWNLFLAHEFEKDYYKRLLIQLEVDRQKGLEVYPPSELMFNAFNLCPFDKLKVVILGQDPYHQPGLAMGLAFSVPIGQKIPPSLRNIYKELNRDLHIPIPSHGDLSTWAKQGVLLLNTSLSVLKNQPNSHQNIGWKDFTNHIITLLNDQKSNIVFLLWGNHARSKRDLIDPQKHAILESPHPCPLARGGFYGNNHFSTTNIYLESKKIAPIDWKII</sequence>
<evidence type="ECO:0000256" key="10">
    <source>
        <dbReference type="PROSITE-ProRule" id="PRU10072"/>
    </source>
</evidence>
<feature type="active site" description="Proton acceptor" evidence="9 10">
    <location>
        <position position="66"/>
    </location>
</feature>
<dbReference type="GO" id="GO:0004844">
    <property type="term" value="F:uracil DNA N-glycosylase activity"/>
    <property type="evidence" value="ECO:0007669"/>
    <property type="project" value="UniProtKB-UniRule"/>
</dbReference>
<evidence type="ECO:0000256" key="2">
    <source>
        <dbReference type="ARBA" id="ARBA00002631"/>
    </source>
</evidence>
<dbReference type="SMART" id="SM00986">
    <property type="entry name" value="UDG"/>
    <property type="match status" value="1"/>
</dbReference>
<evidence type="ECO:0000256" key="3">
    <source>
        <dbReference type="ARBA" id="ARBA00008184"/>
    </source>
</evidence>
<keyword evidence="9" id="KW-0963">Cytoplasm</keyword>
<keyword evidence="13" id="KW-0326">Glycosidase</keyword>
<evidence type="ECO:0000256" key="11">
    <source>
        <dbReference type="RuleBase" id="RU003780"/>
    </source>
</evidence>